<keyword evidence="3 8" id="KW-1134">Transmembrane beta strand</keyword>
<dbReference type="InterPro" id="IPR036942">
    <property type="entry name" value="Beta-barrel_TonB_sf"/>
</dbReference>
<dbReference type="PANTHER" id="PTHR47234">
    <property type="match status" value="1"/>
</dbReference>
<name>A0ABX7RF52_9GAMM</name>
<dbReference type="InterPro" id="IPR000531">
    <property type="entry name" value="Beta-barrel_TonB"/>
</dbReference>
<keyword evidence="7 8" id="KW-0998">Cell outer membrane</keyword>
<dbReference type="Pfam" id="PF00593">
    <property type="entry name" value="TonB_dep_Rec_b-barrel"/>
    <property type="match status" value="1"/>
</dbReference>
<accession>A0ABX7RF52</accession>
<evidence type="ECO:0000256" key="5">
    <source>
        <dbReference type="ARBA" id="ARBA00023077"/>
    </source>
</evidence>
<keyword evidence="2 8" id="KW-0813">Transport</keyword>
<keyword evidence="5 9" id="KW-0798">TonB box</keyword>
<sequence length="978" mass="105675">MLPAGIAIALAPALAGAQETSDKGTTTLDKIEVTGSRIKRADIETSQPIFSLSREDISAQGLTSIGDVIQNLTAGGSALNTTVNNGGNGETRVNLRNLGDQRTLVLVNGKRWVGGTGLGGAVDLNTIPTAAVERIEVLKDGASTIYGSDAIAGVVNVILRQNFDGAEANAYIGQYDKGDGNRQAYDFTIGTRSDRFSAMLGFGYVKEEPVLAGDRYISKEPTYTTGNFYGSGTSPDGRFALCPGGYNPAKGVCNGGQTNFNGRAGTFTYDGAGSAPRPYVVGKDAYNFAPDNYLVTPQERRSIFGNASVDITDDISFKTTVTYNQRESQQLLAAMPVTLGTTPNIPDLARQVFISKDSIYNPFGRDVSRINRRINETGGRKFNQDVRTFAMDAAFDGVLHAGEKTFDWEAGYLYGENKANNTTQGLFNLIALGQALGPSFRDANGVARCGTAAQPLPGCVPLNFLGGAGSITPEMIEFTSFTAHDEYKYTLKNYYANIGGELFELPGGPLGFSLGVEHREESGYDSPDALINSGNTTGNSRRATSGGYDLNEAYLELAVPVLADVTFAKLLDFSIATRYSDYSNFGDTLNSKFGFRWKPIDDLLVRGNWSQGFRAPSIDELFSGRGDSFPSLSDPCNTTSFPVQSTIAKQTCISQGVPNGGYIQDGDQIRTTVGGNTRLQPETSESTTFGFVYSPGYVEGLDIALDWWKIKIEDAITTIGAEAIIQQCINSGGAGPTCGLYTRQPGGNIGTLVNTNINIGGARVEGYDLTLTYRLPETSLGRFNLTWDSTYMADYVQDLDGDGRYGEDQQLQPSIGSQINHDEGGNLVGSGTNWRIRSNLGTRWQKGNVGATWNVRYYSPLEEVCDPRYEADGYGYLCTETSRYIGIPTDSNGDGVWSGVAGGDTIDPRKESRHHIGATTYHDASVFWNAPWNATITLGMNNLFDKNPPISLSTANNSFDPQYEVPGRFFYMRYSQKF</sequence>
<proteinExistence type="inferred from homology"/>
<evidence type="ECO:0000256" key="8">
    <source>
        <dbReference type="PROSITE-ProRule" id="PRU01360"/>
    </source>
</evidence>
<gene>
    <name evidence="12" type="ORF">HIV01_013080</name>
</gene>
<dbReference type="PROSITE" id="PS52016">
    <property type="entry name" value="TONB_DEPENDENT_REC_3"/>
    <property type="match status" value="1"/>
</dbReference>
<dbReference type="SUPFAM" id="SSF56935">
    <property type="entry name" value="Porins"/>
    <property type="match status" value="1"/>
</dbReference>
<dbReference type="Pfam" id="PF07715">
    <property type="entry name" value="Plug"/>
    <property type="match status" value="1"/>
</dbReference>
<evidence type="ECO:0000256" key="9">
    <source>
        <dbReference type="RuleBase" id="RU003357"/>
    </source>
</evidence>
<evidence type="ECO:0000313" key="13">
    <source>
        <dbReference type="Proteomes" id="UP000663400"/>
    </source>
</evidence>
<keyword evidence="4 8" id="KW-0812">Transmembrane</keyword>
<keyword evidence="6 8" id="KW-0472">Membrane</keyword>
<dbReference type="PANTHER" id="PTHR47234:SF2">
    <property type="entry name" value="TONB-DEPENDENT RECEPTOR"/>
    <property type="match status" value="1"/>
</dbReference>
<evidence type="ECO:0000256" key="2">
    <source>
        <dbReference type="ARBA" id="ARBA00022448"/>
    </source>
</evidence>
<comment type="subcellular location">
    <subcellularLocation>
        <location evidence="1 8">Cell outer membrane</location>
        <topology evidence="1 8">Multi-pass membrane protein</topology>
    </subcellularLocation>
</comment>
<dbReference type="Gene3D" id="2.40.170.20">
    <property type="entry name" value="TonB-dependent receptor, beta-barrel domain"/>
    <property type="match status" value="1"/>
</dbReference>
<dbReference type="Gene3D" id="2.170.130.10">
    <property type="entry name" value="TonB-dependent receptor, plug domain"/>
    <property type="match status" value="1"/>
</dbReference>
<dbReference type="InterPro" id="IPR037066">
    <property type="entry name" value="Plug_dom_sf"/>
</dbReference>
<feature type="domain" description="TonB-dependent receptor-like beta-barrel" evidence="10">
    <location>
        <begin position="386"/>
        <end position="943"/>
    </location>
</feature>
<dbReference type="InterPro" id="IPR039426">
    <property type="entry name" value="TonB-dep_rcpt-like"/>
</dbReference>
<feature type="domain" description="TonB-dependent receptor plug" evidence="11">
    <location>
        <begin position="43"/>
        <end position="154"/>
    </location>
</feature>
<evidence type="ECO:0000256" key="7">
    <source>
        <dbReference type="ARBA" id="ARBA00023237"/>
    </source>
</evidence>
<keyword evidence="12" id="KW-0675">Receptor</keyword>
<evidence type="ECO:0000256" key="4">
    <source>
        <dbReference type="ARBA" id="ARBA00022692"/>
    </source>
</evidence>
<evidence type="ECO:0000313" key="12">
    <source>
        <dbReference type="EMBL" id="QSX76820.1"/>
    </source>
</evidence>
<evidence type="ECO:0000256" key="1">
    <source>
        <dbReference type="ARBA" id="ARBA00004571"/>
    </source>
</evidence>
<evidence type="ECO:0000256" key="3">
    <source>
        <dbReference type="ARBA" id="ARBA00022452"/>
    </source>
</evidence>
<evidence type="ECO:0000259" key="10">
    <source>
        <dbReference type="Pfam" id="PF00593"/>
    </source>
</evidence>
<reference evidence="12 13" key="1">
    <citation type="submission" date="2021-02" db="EMBL/GenBank/DDBJ databases">
        <title>Lysobacter arenosi sp. nov., isolated from soil of gangwondo yeongwol, south Korea.</title>
        <authorList>
            <person name="Kim K.R."/>
            <person name="Kim K.H."/>
            <person name="Jeon C.O."/>
        </authorList>
    </citation>
    <scope>NUCLEOTIDE SEQUENCE [LARGE SCALE GENOMIC DNA]</scope>
    <source>
        <strain evidence="12 13">R7</strain>
    </source>
</reference>
<comment type="similarity">
    <text evidence="8 9">Belongs to the TonB-dependent receptor family.</text>
</comment>
<dbReference type="EMBL" id="CP071517">
    <property type="protein sequence ID" value="QSX76820.1"/>
    <property type="molecule type" value="Genomic_DNA"/>
</dbReference>
<dbReference type="Proteomes" id="UP000663400">
    <property type="component" value="Chromosome"/>
</dbReference>
<organism evidence="12 13">
    <name type="scientific">Lysobacter arenosi</name>
    <dbReference type="NCBI Taxonomy" id="2795387"/>
    <lineage>
        <taxon>Bacteria</taxon>
        <taxon>Pseudomonadati</taxon>
        <taxon>Pseudomonadota</taxon>
        <taxon>Gammaproteobacteria</taxon>
        <taxon>Lysobacterales</taxon>
        <taxon>Lysobacteraceae</taxon>
        <taxon>Lysobacter</taxon>
    </lineage>
</organism>
<protein>
    <submittedName>
        <fullName evidence="12">TonB-dependent receptor</fullName>
    </submittedName>
</protein>
<evidence type="ECO:0000256" key="6">
    <source>
        <dbReference type="ARBA" id="ARBA00023136"/>
    </source>
</evidence>
<evidence type="ECO:0000259" key="11">
    <source>
        <dbReference type="Pfam" id="PF07715"/>
    </source>
</evidence>
<keyword evidence="13" id="KW-1185">Reference proteome</keyword>
<dbReference type="RefSeq" id="WP_200608541.1">
    <property type="nucleotide sequence ID" value="NZ_CP071517.1"/>
</dbReference>
<dbReference type="InterPro" id="IPR012910">
    <property type="entry name" value="Plug_dom"/>
</dbReference>